<dbReference type="Gene3D" id="1.10.10.10">
    <property type="entry name" value="Winged helix-like DNA-binding domain superfamily/Winged helix DNA-binding domain"/>
    <property type="match status" value="1"/>
</dbReference>
<dbReference type="GO" id="GO:0006355">
    <property type="term" value="P:regulation of DNA-templated transcription"/>
    <property type="evidence" value="ECO:0007669"/>
    <property type="project" value="InterPro"/>
</dbReference>
<protein>
    <submittedName>
        <fullName evidence="7">AAA family ATPase</fullName>
    </submittedName>
</protein>
<dbReference type="SUPFAM" id="SSF52540">
    <property type="entry name" value="P-loop containing nucleoside triphosphate hydrolases"/>
    <property type="match status" value="1"/>
</dbReference>
<dbReference type="InterPro" id="IPR051677">
    <property type="entry name" value="AfsR-DnrI-RedD_regulator"/>
</dbReference>
<dbReference type="SUPFAM" id="SSF46894">
    <property type="entry name" value="C-terminal effector domain of the bipartite response regulators"/>
    <property type="match status" value="1"/>
</dbReference>
<dbReference type="PANTHER" id="PTHR35807">
    <property type="entry name" value="TRANSCRIPTIONAL REGULATOR REDD-RELATED"/>
    <property type="match status" value="1"/>
</dbReference>
<dbReference type="InterPro" id="IPR005158">
    <property type="entry name" value="BTAD"/>
</dbReference>
<reference evidence="7" key="1">
    <citation type="submission" date="2021-03" db="EMBL/GenBank/DDBJ databases">
        <authorList>
            <person name="Kanchanasin P."/>
            <person name="Saeng-In P."/>
            <person name="Phongsopitanun W."/>
            <person name="Yuki M."/>
            <person name="Kudo T."/>
            <person name="Ohkuma M."/>
            <person name="Tanasupawat S."/>
        </authorList>
    </citation>
    <scope>NUCLEOTIDE SEQUENCE</scope>
    <source>
        <strain evidence="7">GKU 128</strain>
    </source>
</reference>
<organism evidence="7 8">
    <name type="scientific">Actinomadura barringtoniae</name>
    <dbReference type="NCBI Taxonomy" id="1427535"/>
    <lineage>
        <taxon>Bacteria</taxon>
        <taxon>Bacillati</taxon>
        <taxon>Actinomycetota</taxon>
        <taxon>Actinomycetes</taxon>
        <taxon>Streptosporangiales</taxon>
        <taxon>Thermomonosporaceae</taxon>
        <taxon>Actinomadura</taxon>
    </lineage>
</organism>
<evidence type="ECO:0000256" key="3">
    <source>
        <dbReference type="ARBA" id="ARBA00023125"/>
    </source>
</evidence>
<dbReference type="InterPro" id="IPR001867">
    <property type="entry name" value="OmpR/PhoB-type_DNA-bd"/>
</dbReference>
<evidence type="ECO:0000313" key="7">
    <source>
        <dbReference type="EMBL" id="MBO2447919.1"/>
    </source>
</evidence>
<gene>
    <name evidence="7" type="ORF">J4573_12515</name>
</gene>
<feature type="DNA-binding region" description="OmpR/PhoB-type" evidence="5">
    <location>
        <begin position="1"/>
        <end position="102"/>
    </location>
</feature>
<proteinExistence type="inferred from homology"/>
<keyword evidence="4" id="KW-0804">Transcription</keyword>
<dbReference type="InterPro" id="IPR011990">
    <property type="entry name" value="TPR-like_helical_dom_sf"/>
</dbReference>
<keyword evidence="3 5" id="KW-0238">DNA-binding</keyword>
<dbReference type="CDD" id="cd15831">
    <property type="entry name" value="BTAD"/>
    <property type="match status" value="1"/>
</dbReference>
<dbReference type="GO" id="GO:0000160">
    <property type="term" value="P:phosphorelay signal transduction system"/>
    <property type="evidence" value="ECO:0007669"/>
    <property type="project" value="InterPro"/>
</dbReference>
<dbReference type="Pfam" id="PF03704">
    <property type="entry name" value="BTAD"/>
    <property type="match status" value="1"/>
</dbReference>
<dbReference type="PROSITE" id="PS51755">
    <property type="entry name" value="OMPR_PHOB"/>
    <property type="match status" value="1"/>
</dbReference>
<evidence type="ECO:0000256" key="4">
    <source>
        <dbReference type="ARBA" id="ARBA00023163"/>
    </source>
</evidence>
<dbReference type="SUPFAM" id="SSF48452">
    <property type="entry name" value="TPR-like"/>
    <property type="match status" value="1"/>
</dbReference>
<dbReference type="InterPro" id="IPR016032">
    <property type="entry name" value="Sig_transdc_resp-reg_C-effctor"/>
</dbReference>
<dbReference type="InterPro" id="IPR036388">
    <property type="entry name" value="WH-like_DNA-bd_sf"/>
</dbReference>
<feature type="domain" description="OmpR/PhoB-type" evidence="6">
    <location>
        <begin position="1"/>
        <end position="102"/>
    </location>
</feature>
<keyword evidence="8" id="KW-1185">Reference proteome</keyword>
<accession>A0A939PEV5</accession>
<dbReference type="PANTHER" id="PTHR35807:SF1">
    <property type="entry name" value="TRANSCRIPTIONAL REGULATOR REDD"/>
    <property type="match status" value="1"/>
</dbReference>
<evidence type="ECO:0000256" key="2">
    <source>
        <dbReference type="ARBA" id="ARBA00023015"/>
    </source>
</evidence>
<dbReference type="SMART" id="SM00862">
    <property type="entry name" value="Trans_reg_C"/>
    <property type="match status" value="1"/>
</dbReference>
<comment type="caution">
    <text evidence="7">The sequence shown here is derived from an EMBL/GenBank/DDBJ whole genome shotgun (WGS) entry which is preliminary data.</text>
</comment>
<dbReference type="InterPro" id="IPR027417">
    <property type="entry name" value="P-loop_NTPase"/>
</dbReference>
<evidence type="ECO:0000256" key="1">
    <source>
        <dbReference type="ARBA" id="ARBA00005820"/>
    </source>
</evidence>
<evidence type="ECO:0000259" key="6">
    <source>
        <dbReference type="PROSITE" id="PS51755"/>
    </source>
</evidence>
<evidence type="ECO:0000256" key="5">
    <source>
        <dbReference type="PROSITE-ProRule" id="PRU01091"/>
    </source>
</evidence>
<dbReference type="AlphaFoldDB" id="A0A939PEV5"/>
<name>A0A939PEV5_9ACTN</name>
<keyword evidence="2" id="KW-0805">Transcription regulation</keyword>
<dbReference type="Proteomes" id="UP000669179">
    <property type="component" value="Unassembled WGS sequence"/>
</dbReference>
<dbReference type="RefSeq" id="WP_208255551.1">
    <property type="nucleotide sequence ID" value="NZ_JAGEOJ010000004.1"/>
</dbReference>
<dbReference type="EMBL" id="JAGEOJ010000004">
    <property type="protein sequence ID" value="MBO2447919.1"/>
    <property type="molecule type" value="Genomic_DNA"/>
</dbReference>
<dbReference type="GO" id="GO:0003677">
    <property type="term" value="F:DNA binding"/>
    <property type="evidence" value="ECO:0007669"/>
    <property type="project" value="UniProtKB-UniRule"/>
</dbReference>
<dbReference type="InterPro" id="IPR041664">
    <property type="entry name" value="AAA_16"/>
</dbReference>
<sequence length="413" mass="43301">MSAGRVLLRVLGPLRVWRDGAEQDVGPRQQAYLLALLLVGVGRPVTTSELIDLIWGDDPPASALKVIHKYVGGLRRLLEPSIGARGTGSYLHRRGNAYVFSTDSGTLDLVAFRELLEAAAASLAGGEGERALDQYVEALGLWRGPVGDGFAHGTAAMAVFSAIDEEFFSACTAAAELAVSLGRPERVLPALHLAARMGPFHEPVQAALVSTLGAAGRQAEVLAAFGTFRDRLAEGLGIEPGPALRAAHLRVLTQISTPALGTAIESGGSGLVGRIEELAVLRQAVREALNGRTGLGIVEGEPGVGKSSLLEEAAADARRSGALVICAACLEGDGTPAMWPWERALTLVLDTLPAQAREKWRSSDLGVLLGSPDGVAPMLTGSRGQFRLFEQVVDVIGQAAAQQPLLLIVDDLQ</sequence>
<dbReference type="SMART" id="SM01043">
    <property type="entry name" value="BTAD"/>
    <property type="match status" value="1"/>
</dbReference>
<dbReference type="Gene3D" id="1.25.40.10">
    <property type="entry name" value="Tetratricopeptide repeat domain"/>
    <property type="match status" value="1"/>
</dbReference>
<comment type="similarity">
    <text evidence="1">Belongs to the AfsR/DnrI/RedD regulatory family.</text>
</comment>
<evidence type="ECO:0000313" key="8">
    <source>
        <dbReference type="Proteomes" id="UP000669179"/>
    </source>
</evidence>
<dbReference type="Pfam" id="PF13191">
    <property type="entry name" value="AAA_16"/>
    <property type="match status" value="1"/>
</dbReference>